<protein>
    <submittedName>
        <fullName evidence="1">Uncharacterized protein</fullName>
    </submittedName>
</protein>
<reference evidence="1 2" key="1">
    <citation type="submission" date="2020-07" db="EMBL/GenBank/DDBJ databases">
        <title>Thermogemmata thermophila gen. nov., sp. nov., a novel moderate thermophilic planctomycete from a Kamchatka hot spring.</title>
        <authorList>
            <person name="Elcheninov A.G."/>
            <person name="Podosokorskaya O.A."/>
            <person name="Kovaleva O.L."/>
            <person name="Novikov A."/>
            <person name="Bonch-Osmolovskaya E.A."/>
            <person name="Toshchakov S.V."/>
            <person name="Kublanov I.V."/>
        </authorList>
    </citation>
    <scope>NUCLEOTIDE SEQUENCE [LARGE SCALE GENOMIC DNA]</scope>
    <source>
        <strain evidence="1 2">2918</strain>
    </source>
</reference>
<evidence type="ECO:0000313" key="1">
    <source>
        <dbReference type="EMBL" id="MBA2224908.1"/>
    </source>
</evidence>
<dbReference type="EMBL" id="JACEFB010000001">
    <property type="protein sequence ID" value="MBA2224908.1"/>
    <property type="molecule type" value="Genomic_DNA"/>
</dbReference>
<evidence type="ECO:0000313" key="2">
    <source>
        <dbReference type="Proteomes" id="UP000542342"/>
    </source>
</evidence>
<name>A0A7V8VBC3_9BACT</name>
<dbReference type="RefSeq" id="WP_194536318.1">
    <property type="nucleotide sequence ID" value="NZ_JACEFB010000001.1"/>
</dbReference>
<comment type="caution">
    <text evidence="1">The sequence shown here is derived from an EMBL/GenBank/DDBJ whole genome shotgun (WGS) entry which is preliminary data.</text>
</comment>
<dbReference type="AlphaFoldDB" id="A0A7V8VBC3"/>
<proteinExistence type="predicted"/>
<organism evidence="1 2">
    <name type="scientific">Thermogemmata fonticola</name>
    <dbReference type="NCBI Taxonomy" id="2755323"/>
    <lineage>
        <taxon>Bacteria</taxon>
        <taxon>Pseudomonadati</taxon>
        <taxon>Planctomycetota</taxon>
        <taxon>Planctomycetia</taxon>
        <taxon>Gemmatales</taxon>
        <taxon>Gemmataceae</taxon>
        <taxon>Thermogemmata</taxon>
    </lineage>
</organism>
<dbReference type="Proteomes" id="UP000542342">
    <property type="component" value="Unassembled WGS sequence"/>
</dbReference>
<keyword evidence="2" id="KW-1185">Reference proteome</keyword>
<sequence>MTIKTLTLKQRKSIFQALVKAQDQGIPVPESKQRIMEKYQLTPEQLELIEEEGLEKEWPPLNSDDHPNS</sequence>
<accession>A0A7V8VBC3</accession>
<gene>
    <name evidence="1" type="ORF">H0921_01885</name>
</gene>